<evidence type="ECO:0000256" key="1">
    <source>
        <dbReference type="SAM" id="MobiDB-lite"/>
    </source>
</evidence>
<proteinExistence type="predicted"/>
<evidence type="ECO:0000313" key="2">
    <source>
        <dbReference type="EMBL" id="KAG5646505.1"/>
    </source>
</evidence>
<feature type="region of interest" description="Disordered" evidence="1">
    <location>
        <begin position="1"/>
        <end position="40"/>
    </location>
</feature>
<feature type="compositionally biased region" description="Low complexity" evidence="1">
    <location>
        <begin position="1"/>
        <end position="36"/>
    </location>
</feature>
<feature type="compositionally biased region" description="Basic and acidic residues" evidence="1">
    <location>
        <begin position="176"/>
        <end position="185"/>
    </location>
</feature>
<organism evidence="2 3">
    <name type="scientific">Asterophora parasitica</name>
    <dbReference type="NCBI Taxonomy" id="117018"/>
    <lineage>
        <taxon>Eukaryota</taxon>
        <taxon>Fungi</taxon>
        <taxon>Dikarya</taxon>
        <taxon>Basidiomycota</taxon>
        <taxon>Agaricomycotina</taxon>
        <taxon>Agaricomycetes</taxon>
        <taxon>Agaricomycetidae</taxon>
        <taxon>Agaricales</taxon>
        <taxon>Tricholomatineae</taxon>
        <taxon>Lyophyllaceae</taxon>
        <taxon>Asterophora</taxon>
    </lineage>
</organism>
<name>A0A9P7GBZ0_9AGAR</name>
<sequence length="185" mass="19109">MFAAARQSLASSLRTASRPVFRAGARRMASSSSHAAPKSDKPWVIGSALVFGPAFAYLVSPSARAKSHSAHNDAHDTPGHKTHQASEPTPEPEPEAAAPEPIIVKDDAGAAEADVSESIKAAADDVPKASNAATTEEPKETSAPVEESSADTEKENGTPQDSGDSEPTNQAVVEGVEPKKAEESS</sequence>
<dbReference type="OrthoDB" id="4590707at2759"/>
<comment type="caution">
    <text evidence="2">The sequence shown here is derived from an EMBL/GenBank/DDBJ whole genome shotgun (WGS) entry which is preliminary data.</text>
</comment>
<evidence type="ECO:0000313" key="3">
    <source>
        <dbReference type="Proteomes" id="UP000775547"/>
    </source>
</evidence>
<accession>A0A9P7GBZ0</accession>
<reference evidence="2" key="2">
    <citation type="submission" date="2021-10" db="EMBL/GenBank/DDBJ databases">
        <title>Phylogenomics reveals ancestral predisposition of the termite-cultivated fungus Termitomyces towards a domesticated lifestyle.</title>
        <authorList>
            <person name="Auxier B."/>
            <person name="Grum-Grzhimaylo A."/>
            <person name="Cardenas M.E."/>
            <person name="Lodge J.D."/>
            <person name="Laessoe T."/>
            <person name="Pedersen O."/>
            <person name="Smith M.E."/>
            <person name="Kuyper T.W."/>
            <person name="Franco-Molano E.A."/>
            <person name="Baroni T.J."/>
            <person name="Aanen D.K."/>
        </authorList>
    </citation>
    <scope>NUCLEOTIDE SEQUENCE</scope>
    <source>
        <strain evidence="2">AP01</strain>
        <tissue evidence="2">Mycelium</tissue>
    </source>
</reference>
<keyword evidence="3" id="KW-1185">Reference proteome</keyword>
<reference evidence="2" key="1">
    <citation type="submission" date="2020-07" db="EMBL/GenBank/DDBJ databases">
        <authorList>
            <person name="Nieuwenhuis M."/>
            <person name="Van De Peppel L.J.J."/>
        </authorList>
    </citation>
    <scope>NUCLEOTIDE SEQUENCE</scope>
    <source>
        <strain evidence="2">AP01</strain>
        <tissue evidence="2">Mycelium</tissue>
    </source>
</reference>
<protein>
    <submittedName>
        <fullName evidence="2">Uncharacterized protein</fullName>
    </submittedName>
</protein>
<feature type="region of interest" description="Disordered" evidence="1">
    <location>
        <begin position="62"/>
        <end position="185"/>
    </location>
</feature>
<dbReference type="Proteomes" id="UP000775547">
    <property type="component" value="Unassembled WGS sequence"/>
</dbReference>
<feature type="compositionally biased region" description="Basic and acidic residues" evidence="1">
    <location>
        <begin position="70"/>
        <end position="79"/>
    </location>
</feature>
<feature type="compositionally biased region" description="Polar residues" evidence="1">
    <location>
        <begin position="157"/>
        <end position="171"/>
    </location>
</feature>
<gene>
    <name evidence="2" type="ORF">DXG03_003271</name>
</gene>
<dbReference type="AlphaFoldDB" id="A0A9P7GBZ0"/>
<dbReference type="EMBL" id="JABCKV010000020">
    <property type="protein sequence ID" value="KAG5646505.1"/>
    <property type="molecule type" value="Genomic_DNA"/>
</dbReference>